<protein>
    <submittedName>
        <fullName evidence="1">Uncharacterized protein</fullName>
    </submittedName>
</protein>
<dbReference type="Proteomes" id="UP000324222">
    <property type="component" value="Unassembled WGS sequence"/>
</dbReference>
<proteinExistence type="predicted"/>
<accession>A0A5B7JW73</accession>
<evidence type="ECO:0000313" key="2">
    <source>
        <dbReference type="Proteomes" id="UP000324222"/>
    </source>
</evidence>
<dbReference type="EMBL" id="VSRR010114588">
    <property type="protein sequence ID" value="MPC98556.1"/>
    <property type="molecule type" value="Genomic_DNA"/>
</dbReference>
<sequence length="26" mass="2849">MTVRGRCVIRVTRKGDGCKSDGARQV</sequence>
<dbReference type="AlphaFoldDB" id="A0A5B7JW73"/>
<reference evidence="1 2" key="1">
    <citation type="submission" date="2019-05" db="EMBL/GenBank/DDBJ databases">
        <title>Another draft genome of Portunus trituberculatus and its Hox gene families provides insights of decapod evolution.</title>
        <authorList>
            <person name="Jeong J.-H."/>
            <person name="Song I."/>
            <person name="Kim S."/>
            <person name="Choi T."/>
            <person name="Kim D."/>
            <person name="Ryu S."/>
            <person name="Kim W."/>
        </authorList>
    </citation>
    <scope>NUCLEOTIDE SEQUENCE [LARGE SCALE GENOMIC DNA]</scope>
    <source>
        <tissue evidence="1">Muscle</tissue>
    </source>
</reference>
<keyword evidence="2" id="KW-1185">Reference proteome</keyword>
<name>A0A5B7JW73_PORTR</name>
<gene>
    <name evidence="1" type="ORF">E2C01_093930</name>
</gene>
<comment type="caution">
    <text evidence="1">The sequence shown here is derived from an EMBL/GenBank/DDBJ whole genome shotgun (WGS) entry which is preliminary data.</text>
</comment>
<evidence type="ECO:0000313" key="1">
    <source>
        <dbReference type="EMBL" id="MPC98556.1"/>
    </source>
</evidence>
<organism evidence="1 2">
    <name type="scientific">Portunus trituberculatus</name>
    <name type="common">Swimming crab</name>
    <name type="synonym">Neptunus trituberculatus</name>
    <dbReference type="NCBI Taxonomy" id="210409"/>
    <lineage>
        <taxon>Eukaryota</taxon>
        <taxon>Metazoa</taxon>
        <taxon>Ecdysozoa</taxon>
        <taxon>Arthropoda</taxon>
        <taxon>Crustacea</taxon>
        <taxon>Multicrustacea</taxon>
        <taxon>Malacostraca</taxon>
        <taxon>Eumalacostraca</taxon>
        <taxon>Eucarida</taxon>
        <taxon>Decapoda</taxon>
        <taxon>Pleocyemata</taxon>
        <taxon>Brachyura</taxon>
        <taxon>Eubrachyura</taxon>
        <taxon>Portunoidea</taxon>
        <taxon>Portunidae</taxon>
        <taxon>Portuninae</taxon>
        <taxon>Portunus</taxon>
    </lineage>
</organism>